<dbReference type="InterPro" id="IPR017441">
    <property type="entry name" value="Protein_kinase_ATP_BS"/>
</dbReference>
<dbReference type="SUPFAM" id="SSF56112">
    <property type="entry name" value="Protein kinase-like (PK-like)"/>
    <property type="match status" value="1"/>
</dbReference>
<dbReference type="PANTHER" id="PTHR27003:SF338">
    <property type="entry name" value="TYROSINE-PROTEIN KINASE, NON-RECEPTOR JAK_TYK2-RELATED"/>
    <property type="match status" value="1"/>
</dbReference>
<dbReference type="InterPro" id="IPR011009">
    <property type="entry name" value="Kinase-like_dom_sf"/>
</dbReference>
<dbReference type="GO" id="GO:0009506">
    <property type="term" value="C:plasmodesma"/>
    <property type="evidence" value="ECO:0007669"/>
    <property type="project" value="TreeGrafter"/>
</dbReference>
<dbReference type="GO" id="GO:0005886">
    <property type="term" value="C:plasma membrane"/>
    <property type="evidence" value="ECO:0007669"/>
    <property type="project" value="TreeGrafter"/>
</dbReference>
<dbReference type="AlphaFoldDB" id="A0AA36ECV3"/>
<gene>
    <name evidence="2" type="ORF">LSALG_LOCUS29963</name>
</gene>
<reference evidence="2" key="1">
    <citation type="submission" date="2023-04" db="EMBL/GenBank/DDBJ databases">
        <authorList>
            <person name="Vijverberg K."/>
            <person name="Xiong W."/>
            <person name="Schranz E."/>
        </authorList>
    </citation>
    <scope>NUCLEOTIDE SEQUENCE</scope>
</reference>
<dbReference type="PROSITE" id="PS00107">
    <property type="entry name" value="PROTEIN_KINASE_ATP"/>
    <property type="match status" value="1"/>
</dbReference>
<dbReference type="InterPro" id="IPR045272">
    <property type="entry name" value="ANXUR1/2-like"/>
</dbReference>
<dbReference type="GO" id="GO:0004714">
    <property type="term" value="F:transmembrane receptor protein tyrosine kinase activity"/>
    <property type="evidence" value="ECO:0007669"/>
    <property type="project" value="InterPro"/>
</dbReference>
<dbReference type="GO" id="GO:0005524">
    <property type="term" value="F:ATP binding"/>
    <property type="evidence" value="ECO:0007669"/>
    <property type="project" value="UniProtKB-UniRule"/>
</dbReference>
<keyword evidence="1" id="KW-0547">Nucleotide-binding</keyword>
<accession>A0AA36ECV3</accession>
<keyword evidence="3" id="KW-1185">Reference proteome</keyword>
<dbReference type="Proteomes" id="UP001177003">
    <property type="component" value="Chromosome 6"/>
</dbReference>
<evidence type="ECO:0008006" key="4">
    <source>
        <dbReference type="Google" id="ProtNLM"/>
    </source>
</evidence>
<keyword evidence="1" id="KW-0067">ATP-binding</keyword>
<name>A0AA36ECV3_LACSI</name>
<dbReference type="PANTHER" id="PTHR27003">
    <property type="entry name" value="OS07G0166700 PROTEIN"/>
    <property type="match status" value="1"/>
</dbReference>
<proteinExistence type="predicted"/>
<dbReference type="EMBL" id="OX465082">
    <property type="protein sequence ID" value="CAI9290787.1"/>
    <property type="molecule type" value="Genomic_DNA"/>
</dbReference>
<feature type="binding site" evidence="1">
    <location>
        <position position="56"/>
    </location>
    <ligand>
        <name>ATP</name>
        <dbReference type="ChEBI" id="CHEBI:30616"/>
    </ligand>
</feature>
<dbReference type="Gene3D" id="1.10.510.10">
    <property type="entry name" value="Transferase(Phosphotransferase) domain 1"/>
    <property type="match status" value="1"/>
</dbReference>
<dbReference type="Gene3D" id="3.30.200.20">
    <property type="entry name" value="Phosphorylase Kinase, domain 1"/>
    <property type="match status" value="1"/>
</dbReference>
<sequence>MEAFLEEFQHLKFHLDEIKLATKNFDNNNVIGKGGFGYVYKGVLSQCEGQDVVAFKRLDRGYGHENLISLLGFCDEDGEKILVYKHASHRSLDIHLNNITLTWGQRLKIFLEQHTFLATNVVGTFGTGGYRLLGEKLLYSADKVTLLNIPMVLRH</sequence>
<organism evidence="2 3">
    <name type="scientific">Lactuca saligna</name>
    <name type="common">Willowleaf lettuce</name>
    <dbReference type="NCBI Taxonomy" id="75948"/>
    <lineage>
        <taxon>Eukaryota</taxon>
        <taxon>Viridiplantae</taxon>
        <taxon>Streptophyta</taxon>
        <taxon>Embryophyta</taxon>
        <taxon>Tracheophyta</taxon>
        <taxon>Spermatophyta</taxon>
        <taxon>Magnoliopsida</taxon>
        <taxon>eudicotyledons</taxon>
        <taxon>Gunneridae</taxon>
        <taxon>Pentapetalae</taxon>
        <taxon>asterids</taxon>
        <taxon>campanulids</taxon>
        <taxon>Asterales</taxon>
        <taxon>Asteraceae</taxon>
        <taxon>Cichorioideae</taxon>
        <taxon>Cichorieae</taxon>
        <taxon>Lactucinae</taxon>
        <taxon>Lactuca</taxon>
    </lineage>
</organism>
<protein>
    <recommendedName>
        <fullName evidence="4">Protein kinase domain-containing protein</fullName>
    </recommendedName>
</protein>
<evidence type="ECO:0000313" key="2">
    <source>
        <dbReference type="EMBL" id="CAI9290787.1"/>
    </source>
</evidence>
<evidence type="ECO:0000313" key="3">
    <source>
        <dbReference type="Proteomes" id="UP001177003"/>
    </source>
</evidence>
<evidence type="ECO:0000256" key="1">
    <source>
        <dbReference type="PROSITE-ProRule" id="PRU10141"/>
    </source>
</evidence>